<dbReference type="OrthoDB" id="529448at2"/>
<name>A0A1H6EN82_9ACTN</name>
<keyword evidence="3" id="KW-1185">Reference proteome</keyword>
<protein>
    <submittedName>
        <fullName evidence="2">Uncharacterized protein</fullName>
    </submittedName>
</protein>
<gene>
    <name evidence="2" type="ORF">SAMN05444920_112346</name>
</gene>
<feature type="transmembrane region" description="Helical" evidence="1">
    <location>
        <begin position="285"/>
        <end position="306"/>
    </location>
</feature>
<feature type="transmembrane region" description="Helical" evidence="1">
    <location>
        <begin position="199"/>
        <end position="217"/>
    </location>
</feature>
<dbReference type="Proteomes" id="UP000236732">
    <property type="component" value="Unassembled WGS sequence"/>
</dbReference>
<sequence length="307" mass="33795">MLIVLFGAVVVGSTVGPQAGLAAWNRQDPLLKALCSVAFAAVVVLLATWLSGLTAPLLRWYEGDWNRRSWRWLAGAGRGWHTGVFSRLRPKDLGHYQCLYTSYPQDAEEVMPTRLGNILKNAALYPEELYGIDAALVWPRLNTPDPGRPPRHARRRPCRPGVLPHRLQPGRLLLTASGLFLLAAGAPAGLFLLYHAGGAAVALLSYVCALGPARLYGEHVKVTFDVYRGDLLKHLGHEDEEWVMWEALAKQRYRGVPVAMTVRAAELPAATARPRREAPRRRVRLPLSAWFLLLTALISAAGALLLA</sequence>
<evidence type="ECO:0000313" key="2">
    <source>
        <dbReference type="EMBL" id="SEG99297.1"/>
    </source>
</evidence>
<dbReference type="EMBL" id="FNVT01000012">
    <property type="protein sequence ID" value="SEG99297.1"/>
    <property type="molecule type" value="Genomic_DNA"/>
</dbReference>
<proteinExistence type="predicted"/>
<dbReference type="AlphaFoldDB" id="A0A1H6EN82"/>
<dbReference type="RefSeq" id="WP_103960577.1">
    <property type="nucleotide sequence ID" value="NZ_FNVT01000012.1"/>
</dbReference>
<keyword evidence="1" id="KW-0472">Membrane</keyword>
<keyword evidence="1" id="KW-1133">Transmembrane helix</keyword>
<evidence type="ECO:0000256" key="1">
    <source>
        <dbReference type="SAM" id="Phobius"/>
    </source>
</evidence>
<feature type="transmembrane region" description="Helical" evidence="1">
    <location>
        <begin position="172"/>
        <end position="193"/>
    </location>
</feature>
<organism evidence="2 3">
    <name type="scientific">Nonomuraea solani</name>
    <dbReference type="NCBI Taxonomy" id="1144553"/>
    <lineage>
        <taxon>Bacteria</taxon>
        <taxon>Bacillati</taxon>
        <taxon>Actinomycetota</taxon>
        <taxon>Actinomycetes</taxon>
        <taxon>Streptosporangiales</taxon>
        <taxon>Streptosporangiaceae</taxon>
        <taxon>Nonomuraea</taxon>
    </lineage>
</organism>
<feature type="transmembrane region" description="Helical" evidence="1">
    <location>
        <begin position="38"/>
        <end position="61"/>
    </location>
</feature>
<accession>A0A1H6EN82</accession>
<evidence type="ECO:0000313" key="3">
    <source>
        <dbReference type="Proteomes" id="UP000236732"/>
    </source>
</evidence>
<keyword evidence="1" id="KW-0812">Transmembrane</keyword>
<reference evidence="2 3" key="1">
    <citation type="submission" date="2016-10" db="EMBL/GenBank/DDBJ databases">
        <authorList>
            <person name="de Groot N.N."/>
        </authorList>
    </citation>
    <scope>NUCLEOTIDE SEQUENCE [LARGE SCALE GENOMIC DNA]</scope>
    <source>
        <strain evidence="2 3">CGMCC 4.7037</strain>
    </source>
</reference>